<dbReference type="CDD" id="cd03789">
    <property type="entry name" value="GT9_LPS_heptosyltransferase"/>
    <property type="match status" value="1"/>
</dbReference>
<keyword evidence="2" id="KW-0808">Transferase</keyword>
<name>A0ABR7D5E0_9BACT</name>
<evidence type="ECO:0000256" key="1">
    <source>
        <dbReference type="ARBA" id="ARBA00022676"/>
    </source>
</evidence>
<proteinExistence type="predicted"/>
<reference evidence="3 4" key="1">
    <citation type="submission" date="2020-08" db="EMBL/GenBank/DDBJ databases">
        <title>Genome public.</title>
        <authorList>
            <person name="Liu C."/>
            <person name="Sun Q."/>
        </authorList>
    </citation>
    <scope>NUCLEOTIDE SEQUENCE [LARGE SCALE GENOMIC DNA]</scope>
    <source>
        <strain evidence="3 4">NSJ-56</strain>
    </source>
</reference>
<sequence length="351" mass="41659">MRVRKVLVIRFRRIGDAVLSVVICSTIRKSFPEAEIHYVVNDYLEPLFQDHPDVDRVITFSSRENDHFFTYVKKVFRLMREEHYDVIVDTRSTLKTLWFSILSPGTKYRIGTRKYYNLFFHNYRIRNHQDESLDEVSRNLLLVKPLEKEAPLVYDADFRLQVTEGEKEEFKRYMIEQGIDFSRLVILCTPFTRVVDKKWDIRKMKEVLSRLVWKYDAQLIFNYSKEEKADALSLFDEMGQDKHIFVNVEADTLRKLVAMISLSDFFFGNEGGPRHMAQACGVPGLAIYPPWVNMQKWLPSRDERYQGVSPLDFMPESERGMLSDKEIFDRLTEDQVWGRLDSMLRKMMKDI</sequence>
<dbReference type="Proteomes" id="UP000646484">
    <property type="component" value="Unassembled WGS sequence"/>
</dbReference>
<dbReference type="InterPro" id="IPR051199">
    <property type="entry name" value="LPS_LOS_Heptosyltrfase"/>
</dbReference>
<dbReference type="InterPro" id="IPR002201">
    <property type="entry name" value="Glyco_trans_9"/>
</dbReference>
<organism evidence="3 4">
    <name type="scientific">Butyricimonas hominis</name>
    <dbReference type="NCBI Taxonomy" id="2763032"/>
    <lineage>
        <taxon>Bacteria</taxon>
        <taxon>Pseudomonadati</taxon>
        <taxon>Bacteroidota</taxon>
        <taxon>Bacteroidia</taxon>
        <taxon>Bacteroidales</taxon>
        <taxon>Odoribacteraceae</taxon>
        <taxon>Butyricimonas</taxon>
    </lineage>
</organism>
<dbReference type="Pfam" id="PF01075">
    <property type="entry name" value="Glyco_transf_9"/>
    <property type="match status" value="1"/>
</dbReference>
<dbReference type="SUPFAM" id="SSF53756">
    <property type="entry name" value="UDP-Glycosyltransferase/glycogen phosphorylase"/>
    <property type="match status" value="1"/>
</dbReference>
<keyword evidence="4" id="KW-1185">Reference proteome</keyword>
<dbReference type="Gene3D" id="3.40.50.2000">
    <property type="entry name" value="Glycogen Phosphorylase B"/>
    <property type="match status" value="2"/>
</dbReference>
<keyword evidence="1" id="KW-0328">Glycosyltransferase</keyword>
<protein>
    <submittedName>
        <fullName evidence="3">Glycosyltransferase family 9 protein</fullName>
    </submittedName>
</protein>
<gene>
    <name evidence="3" type="ORF">H8S64_18780</name>
</gene>
<evidence type="ECO:0000313" key="3">
    <source>
        <dbReference type="EMBL" id="MBC5623143.1"/>
    </source>
</evidence>
<accession>A0ABR7D5E0</accession>
<evidence type="ECO:0000313" key="4">
    <source>
        <dbReference type="Proteomes" id="UP000646484"/>
    </source>
</evidence>
<dbReference type="EMBL" id="JACOOH010000009">
    <property type="protein sequence ID" value="MBC5623143.1"/>
    <property type="molecule type" value="Genomic_DNA"/>
</dbReference>
<dbReference type="PANTHER" id="PTHR30160:SF7">
    <property type="entry name" value="ADP-HEPTOSE--LPS HEPTOSYLTRANSFERASE 2"/>
    <property type="match status" value="1"/>
</dbReference>
<comment type="caution">
    <text evidence="3">The sequence shown here is derived from an EMBL/GenBank/DDBJ whole genome shotgun (WGS) entry which is preliminary data.</text>
</comment>
<dbReference type="PANTHER" id="PTHR30160">
    <property type="entry name" value="TETRAACYLDISACCHARIDE 4'-KINASE-RELATED"/>
    <property type="match status" value="1"/>
</dbReference>
<dbReference type="RefSeq" id="WP_186978173.1">
    <property type="nucleotide sequence ID" value="NZ_JACOOH010000009.1"/>
</dbReference>
<evidence type="ECO:0000256" key="2">
    <source>
        <dbReference type="ARBA" id="ARBA00022679"/>
    </source>
</evidence>